<dbReference type="EMBL" id="KV722528">
    <property type="protein sequence ID" value="OCH86431.1"/>
    <property type="molecule type" value="Genomic_DNA"/>
</dbReference>
<gene>
    <name evidence="1" type="ORF">OBBRIDRAFT_226677</name>
</gene>
<sequence>MLNRTTFVPSVSSLSFAVQSAAGISQYRERSLICISVFGRSTRGYSCAVWTADSIGRPRYWGLVLRTNYRGICYGAASWTLPVDVLGQVACLLRRIGDNSPRPDQPSAGPLFQLLHLPIYLSMSRLFQSGLVPLGVKFCSRSDIRALRSHGISL</sequence>
<evidence type="ECO:0000313" key="1">
    <source>
        <dbReference type="EMBL" id="OCH86431.1"/>
    </source>
</evidence>
<dbReference type="AlphaFoldDB" id="A0A8E2AKU0"/>
<proteinExistence type="predicted"/>
<organism evidence="1 2">
    <name type="scientific">Obba rivulosa</name>
    <dbReference type="NCBI Taxonomy" id="1052685"/>
    <lineage>
        <taxon>Eukaryota</taxon>
        <taxon>Fungi</taxon>
        <taxon>Dikarya</taxon>
        <taxon>Basidiomycota</taxon>
        <taxon>Agaricomycotina</taxon>
        <taxon>Agaricomycetes</taxon>
        <taxon>Polyporales</taxon>
        <taxon>Gelatoporiaceae</taxon>
        <taxon>Obba</taxon>
    </lineage>
</organism>
<accession>A0A8E2AKU0</accession>
<name>A0A8E2AKU0_9APHY</name>
<keyword evidence="2" id="KW-1185">Reference proteome</keyword>
<reference evidence="1 2" key="1">
    <citation type="submission" date="2016-07" db="EMBL/GenBank/DDBJ databases">
        <title>Draft genome of the white-rot fungus Obba rivulosa 3A-2.</title>
        <authorList>
            <consortium name="DOE Joint Genome Institute"/>
            <person name="Miettinen O."/>
            <person name="Riley R."/>
            <person name="Acob R."/>
            <person name="Barry K."/>
            <person name="Cullen D."/>
            <person name="De Vries R."/>
            <person name="Hainaut M."/>
            <person name="Hatakka A."/>
            <person name="Henrissat B."/>
            <person name="Hilden K."/>
            <person name="Kuo R."/>
            <person name="Labutti K."/>
            <person name="Lipzen A."/>
            <person name="Makela M.R."/>
            <person name="Sandor L."/>
            <person name="Spatafora J.W."/>
            <person name="Grigoriev I.V."/>
            <person name="Hibbett D.S."/>
        </authorList>
    </citation>
    <scope>NUCLEOTIDE SEQUENCE [LARGE SCALE GENOMIC DNA]</scope>
    <source>
        <strain evidence="1 2">3A-2</strain>
    </source>
</reference>
<evidence type="ECO:0000313" key="2">
    <source>
        <dbReference type="Proteomes" id="UP000250043"/>
    </source>
</evidence>
<protein>
    <submittedName>
        <fullName evidence="1">Uncharacterized protein</fullName>
    </submittedName>
</protein>
<dbReference type="Proteomes" id="UP000250043">
    <property type="component" value="Unassembled WGS sequence"/>
</dbReference>